<dbReference type="InterPro" id="IPR023213">
    <property type="entry name" value="CAT-like_dom_sf"/>
</dbReference>
<comment type="catalytic activity">
    <reaction evidence="1">
        <text>2 a mycocerosyl-[mycocerosic acid synthase] + a phthiocerol = a dimycocerosyl phthiocerol + 2 holo-[mycocerosic acid synthase].</text>
        <dbReference type="EC" id="2.3.1.282"/>
    </reaction>
</comment>
<evidence type="ECO:0000256" key="4">
    <source>
        <dbReference type="ARBA" id="ARBA00006558"/>
    </source>
</evidence>
<reference evidence="13 14" key="1">
    <citation type="submission" date="2024-06" db="EMBL/GenBank/DDBJ databases">
        <title>The Natural Products Discovery Center: Release of the First 8490 Sequenced Strains for Exploring Actinobacteria Biosynthetic Diversity.</title>
        <authorList>
            <person name="Kalkreuter E."/>
            <person name="Kautsar S.A."/>
            <person name="Yang D."/>
            <person name="Bader C.D."/>
            <person name="Teijaro C.N."/>
            <person name="Fluegel L."/>
            <person name="Davis C.M."/>
            <person name="Simpson J.R."/>
            <person name="Lauterbach L."/>
            <person name="Steele A.D."/>
            <person name="Gui C."/>
            <person name="Meng S."/>
            <person name="Li G."/>
            <person name="Viehrig K."/>
            <person name="Ye F."/>
            <person name="Su P."/>
            <person name="Kiefer A.F."/>
            <person name="Nichols A."/>
            <person name="Cepeda A.J."/>
            <person name="Yan W."/>
            <person name="Fan B."/>
            <person name="Jiang Y."/>
            <person name="Adhikari A."/>
            <person name="Zheng C.-J."/>
            <person name="Schuster L."/>
            <person name="Cowan T.M."/>
            <person name="Smanski M.J."/>
            <person name="Chevrette M.G."/>
            <person name="De Carvalho L.P.S."/>
            <person name="Shen B."/>
        </authorList>
    </citation>
    <scope>NUCLEOTIDE SEQUENCE [LARGE SCALE GENOMIC DNA]</scope>
    <source>
        <strain evidence="13 14">NPDC047833</strain>
    </source>
</reference>
<accession>A0ABV3LX16</accession>
<evidence type="ECO:0000256" key="9">
    <source>
        <dbReference type="ARBA" id="ARBA00030465"/>
    </source>
</evidence>
<keyword evidence="14" id="KW-1185">Reference proteome</keyword>
<dbReference type="Gene3D" id="3.30.559.30">
    <property type="entry name" value="Nonribosomal peptide synthetase, condensation domain"/>
    <property type="match status" value="1"/>
</dbReference>
<comment type="caution">
    <text evidence="13">The sequence shown here is derived from an EMBL/GenBank/DDBJ whole genome shotgun (WGS) entry which is preliminary data.</text>
</comment>
<evidence type="ECO:0000313" key="13">
    <source>
        <dbReference type="EMBL" id="MEW2363999.1"/>
    </source>
</evidence>
<comment type="catalytic activity">
    <reaction evidence="2">
        <text>2 a mycocerosyl-[mycocerosic acid synthase] + a phenolphthiocerol = a dimycocerosyl phenolphthiocerol + 2 holo-[mycocerosic acid synthase].</text>
        <dbReference type="EC" id="2.3.1.282"/>
    </reaction>
</comment>
<dbReference type="PANTHER" id="PTHR28037:SF1">
    <property type="entry name" value="ALCOHOL O-ACETYLTRANSFERASE 1-RELATED"/>
    <property type="match status" value="1"/>
</dbReference>
<protein>
    <recommendedName>
        <fullName evidence="6">Phthiocerol/phthiodiolone dimycocerosyl transferase</fullName>
        <ecNumber evidence="5">2.3.1.282</ecNumber>
    </recommendedName>
    <alternativeName>
        <fullName evidence="11">Acyltransferase PapA5</fullName>
    </alternativeName>
    <alternativeName>
        <fullName evidence="9">Phthiocerol/phthiodiolone O-acyltransferase</fullName>
    </alternativeName>
    <alternativeName>
        <fullName evidence="10">Polyketide synthase-associated protein A5</fullName>
    </alternativeName>
</protein>
<dbReference type="Gene3D" id="3.30.559.10">
    <property type="entry name" value="Chloramphenicol acetyltransferase-like domain"/>
    <property type="match status" value="1"/>
</dbReference>
<dbReference type="InterPro" id="IPR031641">
    <property type="entry name" value="PapA_C"/>
</dbReference>
<evidence type="ECO:0000256" key="3">
    <source>
        <dbReference type="ARBA" id="ARBA00001907"/>
    </source>
</evidence>
<dbReference type="PANTHER" id="PTHR28037">
    <property type="entry name" value="ALCOHOL O-ACETYLTRANSFERASE 1-RELATED"/>
    <property type="match status" value="1"/>
</dbReference>
<evidence type="ECO:0000256" key="1">
    <source>
        <dbReference type="ARBA" id="ARBA00000026"/>
    </source>
</evidence>
<dbReference type="Pfam" id="PF16911">
    <property type="entry name" value="PapA_C"/>
    <property type="match status" value="1"/>
</dbReference>
<dbReference type="InterPro" id="IPR052058">
    <property type="entry name" value="Alcohol_O-acetyltransferase"/>
</dbReference>
<organism evidence="13 14">
    <name type="scientific">Streptomyces huasconensis</name>
    <dbReference type="NCBI Taxonomy" id="1854574"/>
    <lineage>
        <taxon>Bacteria</taxon>
        <taxon>Bacillati</taxon>
        <taxon>Actinomycetota</taxon>
        <taxon>Actinomycetes</taxon>
        <taxon>Kitasatosporales</taxon>
        <taxon>Streptomycetaceae</taxon>
        <taxon>Streptomyces</taxon>
    </lineage>
</organism>
<dbReference type="EMBL" id="JBEYRS010000007">
    <property type="protein sequence ID" value="MEW2363999.1"/>
    <property type="molecule type" value="Genomic_DNA"/>
</dbReference>
<evidence type="ECO:0000256" key="10">
    <source>
        <dbReference type="ARBA" id="ARBA00032317"/>
    </source>
</evidence>
<evidence type="ECO:0000259" key="12">
    <source>
        <dbReference type="Pfam" id="PF16911"/>
    </source>
</evidence>
<evidence type="ECO:0000313" key="14">
    <source>
        <dbReference type="Proteomes" id="UP001553843"/>
    </source>
</evidence>
<sequence length="424" mass="45267">MSISHAHTETARELGAFERAIDLYMHRNPVQFSLVAEIDREVSEQALARALRGVQARHPLLRVSVDRRAPRARYRWAEGPVRVETAAEGTPWEAVVAGEQTRPIAPEPGPLLRTVLIPAETGSVIVLTFAHQITDGIGGMRVVTDLVAALDTDEEGDEPTSEGDVPPSQEALLRALDATTPDVAPPQDELTDAPGELTRFSGRAPHVSSLALQRALTARLVSRCRAEGVSVHAALCAAACTVFHRAGRTRVTVLSPIDLRRAAGLPDAVANRFAGARTASEASQAGDFWELARHHHQALEHQRAPAVLKAGAEALDQQPPTAPEEAEAMMTAVTAADIQITNLGVVEAPAHSRTSLTALWGPAQTTQLRGEHVLGVATFGGRLRMTELTHEPVAVLLPDMAAVLAQRCAEPGSPSPDPFRTPPP</sequence>
<dbReference type="Proteomes" id="UP001553843">
    <property type="component" value="Unassembled WGS sequence"/>
</dbReference>
<feature type="domain" description="Phthiocerol/phthiodiolone dimycocerosyl transferase C-terminal" evidence="12">
    <location>
        <begin position="203"/>
        <end position="350"/>
    </location>
</feature>
<proteinExistence type="inferred from homology"/>
<name>A0ABV3LX16_9ACTN</name>
<comment type="similarity">
    <text evidence="4">Belongs to the acyltransferase PapA5 family.</text>
</comment>
<gene>
    <name evidence="13" type="ORF">AB0887_18930</name>
</gene>
<evidence type="ECO:0000256" key="8">
    <source>
        <dbReference type="ARBA" id="ARBA00023315"/>
    </source>
</evidence>
<evidence type="ECO:0000256" key="6">
    <source>
        <dbReference type="ARBA" id="ARBA00013449"/>
    </source>
</evidence>
<evidence type="ECO:0000256" key="11">
    <source>
        <dbReference type="ARBA" id="ARBA00033407"/>
    </source>
</evidence>
<evidence type="ECO:0000256" key="5">
    <source>
        <dbReference type="ARBA" id="ARBA00012866"/>
    </source>
</evidence>
<comment type="catalytic activity">
    <reaction evidence="3">
        <text>2 a mycocerosyl-[mycocerosic acid synthase] + a phthiodiolone = a dimycocerosyl phthiodiolone + 2 holo-[mycocerosic acid synthase].</text>
        <dbReference type="EC" id="2.3.1.282"/>
    </reaction>
</comment>
<evidence type="ECO:0000256" key="7">
    <source>
        <dbReference type="ARBA" id="ARBA00022679"/>
    </source>
</evidence>
<evidence type="ECO:0000256" key="2">
    <source>
        <dbReference type="ARBA" id="ARBA00000625"/>
    </source>
</evidence>
<keyword evidence="8" id="KW-0012">Acyltransferase</keyword>
<dbReference type="RefSeq" id="WP_359780181.1">
    <property type="nucleotide sequence ID" value="NZ_JBEYRR010000007.1"/>
</dbReference>
<dbReference type="SUPFAM" id="SSF52777">
    <property type="entry name" value="CoA-dependent acyltransferases"/>
    <property type="match status" value="2"/>
</dbReference>
<keyword evidence="7" id="KW-0808">Transferase</keyword>
<dbReference type="EC" id="2.3.1.282" evidence="5"/>